<dbReference type="Gene3D" id="3.40.630.30">
    <property type="match status" value="1"/>
</dbReference>
<dbReference type="EMBL" id="CP060490">
    <property type="protein sequence ID" value="QNL44544.1"/>
    <property type="molecule type" value="Genomic_DNA"/>
</dbReference>
<dbReference type="KEGG" id="ohi:H8790_00340"/>
<dbReference type="CDD" id="cd04301">
    <property type="entry name" value="NAT_SF"/>
    <property type="match status" value="1"/>
</dbReference>
<evidence type="ECO:0000259" key="2">
    <source>
        <dbReference type="PROSITE" id="PS51186"/>
    </source>
</evidence>
<accession>A0A7G9B4R3</accession>
<dbReference type="InterPro" id="IPR000182">
    <property type="entry name" value="GNAT_dom"/>
</dbReference>
<dbReference type="PROSITE" id="PS51186">
    <property type="entry name" value="GNAT"/>
    <property type="match status" value="1"/>
</dbReference>
<dbReference type="Proteomes" id="UP000515960">
    <property type="component" value="Chromosome"/>
</dbReference>
<protein>
    <submittedName>
        <fullName evidence="3">GNAT family N-acetyltransferase</fullName>
    </submittedName>
</protein>
<dbReference type="InterPro" id="IPR013078">
    <property type="entry name" value="His_Pase_superF_clade-1"/>
</dbReference>
<dbReference type="Pfam" id="PF00300">
    <property type="entry name" value="His_Phos_1"/>
    <property type="match status" value="1"/>
</dbReference>
<name>A0A7G9B4R3_9FIRM</name>
<keyword evidence="4" id="KW-1185">Reference proteome</keyword>
<gene>
    <name evidence="3" type="ORF">H8790_00340</name>
</gene>
<dbReference type="RefSeq" id="WP_187333144.1">
    <property type="nucleotide sequence ID" value="NZ_CP060490.1"/>
</dbReference>
<evidence type="ECO:0000256" key="1">
    <source>
        <dbReference type="PIRSR" id="PIRSR613078-2"/>
    </source>
</evidence>
<dbReference type="GO" id="GO:0016747">
    <property type="term" value="F:acyltransferase activity, transferring groups other than amino-acyl groups"/>
    <property type="evidence" value="ECO:0007669"/>
    <property type="project" value="InterPro"/>
</dbReference>
<dbReference type="AlphaFoldDB" id="A0A7G9B4R3"/>
<proteinExistence type="predicted"/>
<dbReference type="SUPFAM" id="SSF53254">
    <property type="entry name" value="Phosphoglycerate mutase-like"/>
    <property type="match status" value="1"/>
</dbReference>
<dbReference type="Gene3D" id="3.40.50.1240">
    <property type="entry name" value="Phosphoglycerate mutase-like"/>
    <property type="match status" value="1"/>
</dbReference>
<reference evidence="3 4" key="1">
    <citation type="submission" date="2020-08" db="EMBL/GenBank/DDBJ databases">
        <authorList>
            <person name="Liu C."/>
            <person name="Sun Q."/>
        </authorList>
    </citation>
    <scope>NUCLEOTIDE SEQUENCE [LARGE SCALE GENOMIC DNA]</scope>
    <source>
        <strain evidence="3 4">NSJ-62</strain>
    </source>
</reference>
<organism evidence="3 4">
    <name type="scientific">Oscillibacter hominis</name>
    <dbReference type="NCBI Taxonomy" id="2763056"/>
    <lineage>
        <taxon>Bacteria</taxon>
        <taxon>Bacillati</taxon>
        <taxon>Bacillota</taxon>
        <taxon>Clostridia</taxon>
        <taxon>Eubacteriales</taxon>
        <taxon>Oscillospiraceae</taxon>
        <taxon>Oscillibacter</taxon>
    </lineage>
</organism>
<dbReference type="PANTHER" id="PTHR48100:SF1">
    <property type="entry name" value="HISTIDINE PHOSPHATASE FAMILY PROTEIN-RELATED"/>
    <property type="match status" value="1"/>
</dbReference>
<evidence type="ECO:0000313" key="3">
    <source>
        <dbReference type="EMBL" id="QNL44544.1"/>
    </source>
</evidence>
<dbReference type="InterPro" id="IPR016181">
    <property type="entry name" value="Acyl_CoA_acyltransferase"/>
</dbReference>
<sequence length="372" mass="42508">MTKLYLVRHAEAEGNLYRIAHGQYDSMITDRGYQQIEALRQRFQDIHVDAVYSSDLRRTCITATAVYVPRHLPLNKRKDLREVGIGRWEQMSWGEIGREEPEQMLNFTKHMERWHVEGAETVAEVRDRMLRAVREIIAAHPNETVAVFSHGMALRILLGTLQGLTLEQLGQTSHGDNTAVSLLEAEDGHIKVVFRDDNSHVKNISTFAGQTWWKRPNGIEPGLAFSDLDLASQGEFLHRCGCDIWKLTSMPGDFDGDVLLREASERPCLIASLEGTPVGCLELNPEKEADQNHGWISFYYMTPEYRCQGYGIQLLGQAVKFYRPLQRHTLRIALSPQAQQAYRFFTRYGFQSTGSTEDGRDILEKDIRLLDI</sequence>
<dbReference type="Pfam" id="PF00583">
    <property type="entry name" value="Acetyltransf_1"/>
    <property type="match status" value="1"/>
</dbReference>
<dbReference type="InterPro" id="IPR029033">
    <property type="entry name" value="His_PPase_superfam"/>
</dbReference>
<dbReference type="PANTHER" id="PTHR48100">
    <property type="entry name" value="BROAD-SPECIFICITY PHOSPHATASE YOR283W-RELATED"/>
    <property type="match status" value="1"/>
</dbReference>
<keyword evidence="3" id="KW-0808">Transferase</keyword>
<dbReference type="CDD" id="cd07067">
    <property type="entry name" value="HP_PGM_like"/>
    <property type="match status" value="1"/>
</dbReference>
<dbReference type="GO" id="GO:0005737">
    <property type="term" value="C:cytoplasm"/>
    <property type="evidence" value="ECO:0007669"/>
    <property type="project" value="TreeGrafter"/>
</dbReference>
<feature type="binding site" evidence="1">
    <location>
        <begin position="8"/>
        <end position="15"/>
    </location>
    <ligand>
        <name>substrate</name>
    </ligand>
</feature>
<feature type="binding site" evidence="1">
    <location>
        <position position="58"/>
    </location>
    <ligand>
        <name>substrate</name>
    </ligand>
</feature>
<dbReference type="GO" id="GO:0016791">
    <property type="term" value="F:phosphatase activity"/>
    <property type="evidence" value="ECO:0007669"/>
    <property type="project" value="TreeGrafter"/>
</dbReference>
<dbReference type="SMART" id="SM00855">
    <property type="entry name" value="PGAM"/>
    <property type="match status" value="1"/>
</dbReference>
<dbReference type="InterPro" id="IPR050275">
    <property type="entry name" value="PGM_Phosphatase"/>
</dbReference>
<evidence type="ECO:0000313" key="4">
    <source>
        <dbReference type="Proteomes" id="UP000515960"/>
    </source>
</evidence>
<feature type="domain" description="N-acetyltransferase" evidence="2">
    <location>
        <begin position="223"/>
        <end position="368"/>
    </location>
</feature>
<dbReference type="SUPFAM" id="SSF55729">
    <property type="entry name" value="Acyl-CoA N-acyltransferases (Nat)"/>
    <property type="match status" value="1"/>
</dbReference>